<dbReference type="OrthoDB" id="6361347at2759"/>
<evidence type="ECO:0000256" key="1">
    <source>
        <dbReference type="SAM" id="MobiDB-lite"/>
    </source>
</evidence>
<dbReference type="EMBL" id="JAGPXD010000002">
    <property type="protein sequence ID" value="KAH7367247.1"/>
    <property type="molecule type" value="Genomic_DNA"/>
</dbReference>
<dbReference type="InterPro" id="IPR037473">
    <property type="entry name" value="Lcp-like"/>
</dbReference>
<evidence type="ECO:0000259" key="3">
    <source>
        <dbReference type="Pfam" id="PF09995"/>
    </source>
</evidence>
<dbReference type="PANTHER" id="PTHR37539">
    <property type="entry name" value="SECRETED PROTEIN-RELATED"/>
    <property type="match status" value="1"/>
</dbReference>
<dbReference type="AlphaFoldDB" id="A0A8K0TMG9"/>
<dbReference type="GO" id="GO:0016491">
    <property type="term" value="F:oxidoreductase activity"/>
    <property type="evidence" value="ECO:0007669"/>
    <property type="project" value="InterPro"/>
</dbReference>
<keyword evidence="5" id="KW-1185">Reference proteome</keyword>
<dbReference type="Pfam" id="PF09995">
    <property type="entry name" value="MPAB_Lcp_cat"/>
    <property type="match status" value="1"/>
</dbReference>
<feature type="region of interest" description="Disordered" evidence="1">
    <location>
        <begin position="62"/>
        <end position="93"/>
    </location>
</feature>
<keyword evidence="2" id="KW-0812">Transmembrane</keyword>
<dbReference type="PANTHER" id="PTHR37539:SF1">
    <property type="entry name" value="ER-BOUND OXYGENASE MPAB_MPAB'_RUBBER OXYGENASE CATALYTIC DOMAIN-CONTAINING PROTEIN"/>
    <property type="match status" value="1"/>
</dbReference>
<evidence type="ECO:0000256" key="2">
    <source>
        <dbReference type="SAM" id="Phobius"/>
    </source>
</evidence>
<keyword evidence="2" id="KW-1133">Transmembrane helix</keyword>
<reference evidence="4" key="1">
    <citation type="journal article" date="2021" name="Nat. Commun.">
        <title>Genetic determinants of endophytism in the Arabidopsis root mycobiome.</title>
        <authorList>
            <person name="Mesny F."/>
            <person name="Miyauchi S."/>
            <person name="Thiergart T."/>
            <person name="Pickel B."/>
            <person name="Atanasova L."/>
            <person name="Karlsson M."/>
            <person name="Huettel B."/>
            <person name="Barry K.W."/>
            <person name="Haridas S."/>
            <person name="Chen C."/>
            <person name="Bauer D."/>
            <person name="Andreopoulos W."/>
            <person name="Pangilinan J."/>
            <person name="LaButti K."/>
            <person name="Riley R."/>
            <person name="Lipzen A."/>
            <person name="Clum A."/>
            <person name="Drula E."/>
            <person name="Henrissat B."/>
            <person name="Kohler A."/>
            <person name="Grigoriev I.V."/>
            <person name="Martin F.M."/>
            <person name="Hacquard S."/>
        </authorList>
    </citation>
    <scope>NUCLEOTIDE SEQUENCE</scope>
    <source>
        <strain evidence="4">MPI-CAGE-AT-0016</strain>
    </source>
</reference>
<feature type="transmembrane region" description="Helical" evidence="2">
    <location>
        <begin position="371"/>
        <end position="393"/>
    </location>
</feature>
<evidence type="ECO:0000313" key="5">
    <source>
        <dbReference type="Proteomes" id="UP000813385"/>
    </source>
</evidence>
<feature type="transmembrane region" description="Helical" evidence="2">
    <location>
        <begin position="463"/>
        <end position="485"/>
    </location>
</feature>
<sequence>MSTEFSQVVPEALVPLFQHSGADWRRAWGIEFKWTPEHLTVDDMRPMMFTYDNLAEDALNRLDEISPPPPAAPPRPEGDAAPPSADDEKKRPPPRDLVALMKEHADTDEVIGRFWKQANTVPDWVNWEQIEQGQRVFLRYSGPAIIALTFQSLVGGMATRRVVETLGRTGGFSVRQSRRRLLETFQHILQSTESLQAIQPGGTGFNSTLRVRLLHTAVRRRIMALAERKEGYYSIEEYGIPINDLDSAGTISTFSALLMYIGLPRQGIFLTTQEQDDYLMLWRYIAHVIGAPSEWFKDRKTARLMMESLLISEIDPTNTSRTLANNVLTSLANQPPVYLSRSFLAAETYWLNGSELSGALAIERPPIKYRLAVLGNCMFFMAMCYSHKLLPFLDDIRIRRLRRTLYRTTVQNTARGALGKETNFEFQYVPTLDVISTQLGTADEADQWDHLQKAARKYELRTIATLALAATLLGAGGYAGARGIASLMRHVLLRRG</sequence>
<dbReference type="InterPro" id="IPR018713">
    <property type="entry name" value="MPAB/Lcp_cat_dom"/>
</dbReference>
<comment type="caution">
    <text evidence="4">The sequence shown here is derived from an EMBL/GenBank/DDBJ whole genome shotgun (WGS) entry which is preliminary data.</text>
</comment>
<feature type="compositionally biased region" description="Pro residues" evidence="1">
    <location>
        <begin position="66"/>
        <end position="75"/>
    </location>
</feature>
<proteinExistence type="predicted"/>
<gene>
    <name evidence="4" type="ORF">B0T11DRAFT_295082</name>
</gene>
<organism evidence="4 5">
    <name type="scientific">Plectosphaerella cucumerina</name>
    <dbReference type="NCBI Taxonomy" id="40658"/>
    <lineage>
        <taxon>Eukaryota</taxon>
        <taxon>Fungi</taxon>
        <taxon>Dikarya</taxon>
        <taxon>Ascomycota</taxon>
        <taxon>Pezizomycotina</taxon>
        <taxon>Sordariomycetes</taxon>
        <taxon>Hypocreomycetidae</taxon>
        <taxon>Glomerellales</taxon>
        <taxon>Plectosphaerellaceae</taxon>
        <taxon>Plectosphaerella</taxon>
    </lineage>
</organism>
<dbReference type="Proteomes" id="UP000813385">
    <property type="component" value="Unassembled WGS sequence"/>
</dbReference>
<protein>
    <submittedName>
        <fullName evidence="4">Tat pathway signal sequence</fullName>
    </submittedName>
</protein>
<name>A0A8K0TMG9_9PEZI</name>
<accession>A0A8K0TMG9</accession>
<keyword evidence="2" id="KW-0472">Membrane</keyword>
<feature type="domain" description="ER-bound oxygenase mpaB/mpaB'/Rubber oxygenase catalytic" evidence="3">
    <location>
        <begin position="148"/>
        <end position="365"/>
    </location>
</feature>
<evidence type="ECO:0000313" key="4">
    <source>
        <dbReference type="EMBL" id="KAH7367247.1"/>
    </source>
</evidence>